<sequence length="130" mass="16188">MRNLKPEERLWKKKPRYAFIKGRGLKRLTDWSEKFTFYCHRSGDYNPMPRRFFFERVYFYRFLLQKSRFRYSNQRKKEKIKGFEVILEDTIIFPEGGGQWNFSNSNLQGQKFKFELWKIRIIEIYVVFKT</sequence>
<evidence type="ECO:0000313" key="1">
    <source>
        <dbReference type="EMBL" id="KAJ8980020.1"/>
    </source>
</evidence>
<dbReference type="EMBL" id="JAPWTJ010000295">
    <property type="protein sequence ID" value="KAJ8980020.1"/>
    <property type="molecule type" value="Genomic_DNA"/>
</dbReference>
<organism evidence="1 2">
    <name type="scientific">Molorchus minor</name>
    <dbReference type="NCBI Taxonomy" id="1323400"/>
    <lineage>
        <taxon>Eukaryota</taxon>
        <taxon>Metazoa</taxon>
        <taxon>Ecdysozoa</taxon>
        <taxon>Arthropoda</taxon>
        <taxon>Hexapoda</taxon>
        <taxon>Insecta</taxon>
        <taxon>Pterygota</taxon>
        <taxon>Neoptera</taxon>
        <taxon>Endopterygota</taxon>
        <taxon>Coleoptera</taxon>
        <taxon>Polyphaga</taxon>
        <taxon>Cucujiformia</taxon>
        <taxon>Chrysomeloidea</taxon>
        <taxon>Cerambycidae</taxon>
        <taxon>Lamiinae</taxon>
        <taxon>Monochamini</taxon>
        <taxon>Molorchus</taxon>
    </lineage>
</organism>
<proteinExistence type="predicted"/>
<name>A0ABQ9JP40_9CUCU</name>
<protein>
    <submittedName>
        <fullName evidence="1">Uncharacterized protein</fullName>
    </submittedName>
</protein>
<keyword evidence="2" id="KW-1185">Reference proteome</keyword>
<reference evidence="1" key="1">
    <citation type="journal article" date="2023" name="Insect Mol. Biol.">
        <title>Genome sequencing provides insights into the evolution of gene families encoding plant cell wall-degrading enzymes in longhorned beetles.</title>
        <authorList>
            <person name="Shin N.R."/>
            <person name="Okamura Y."/>
            <person name="Kirsch R."/>
            <person name="Pauchet Y."/>
        </authorList>
    </citation>
    <scope>NUCLEOTIDE SEQUENCE</scope>
    <source>
        <strain evidence="1">MMC_N1</strain>
    </source>
</reference>
<evidence type="ECO:0000313" key="2">
    <source>
        <dbReference type="Proteomes" id="UP001162164"/>
    </source>
</evidence>
<dbReference type="Proteomes" id="UP001162164">
    <property type="component" value="Unassembled WGS sequence"/>
</dbReference>
<accession>A0ABQ9JP40</accession>
<comment type="caution">
    <text evidence="1">The sequence shown here is derived from an EMBL/GenBank/DDBJ whole genome shotgun (WGS) entry which is preliminary data.</text>
</comment>
<gene>
    <name evidence="1" type="ORF">NQ317_019706</name>
</gene>